<dbReference type="Gene3D" id="1.20.1110.10">
    <property type="entry name" value="Calcium-transporting ATPase, transmembrane domain"/>
    <property type="match status" value="1"/>
</dbReference>
<dbReference type="FunFam" id="2.70.150.10:FF:000014">
    <property type="entry name" value="Calcium-transporting ATPase, putative"/>
    <property type="match status" value="1"/>
</dbReference>
<dbReference type="EMBL" id="CAID01000001">
    <property type="protein sequence ID" value="CEF96798.1"/>
    <property type="molecule type" value="Genomic_DNA"/>
</dbReference>
<dbReference type="InterPro" id="IPR036412">
    <property type="entry name" value="HAD-like_sf"/>
</dbReference>
<feature type="transmembrane region" description="Helical" evidence="16">
    <location>
        <begin position="272"/>
        <end position="294"/>
    </location>
</feature>
<feature type="transmembrane region" description="Helical" evidence="16">
    <location>
        <begin position="97"/>
        <end position="118"/>
    </location>
</feature>
<keyword evidence="10" id="KW-0067">ATP-binding</keyword>
<dbReference type="GO" id="GO:0016020">
    <property type="term" value="C:membrane"/>
    <property type="evidence" value="ECO:0007669"/>
    <property type="project" value="UniProtKB-SubCell"/>
</dbReference>
<keyword evidence="13 16" id="KW-1133">Transmembrane helix</keyword>
<reference evidence="18" key="2">
    <citation type="journal article" date="2014" name="BMC Genomics">
        <title>An improved genome of the model marine alga Ostreococcus tauri unfolds by assessing Illumina de novo assemblies.</title>
        <authorList>
            <person name="Blanc-Mathieu R."/>
            <person name="Verhelst B."/>
            <person name="Derelle E."/>
            <person name="Rombauts S."/>
            <person name="Bouget F.Y."/>
            <person name="Carre I."/>
            <person name="Chateau A."/>
            <person name="Eyre-Walker A."/>
            <person name="Grimsley N."/>
            <person name="Moreau H."/>
            <person name="Piegu B."/>
            <person name="Rivals E."/>
            <person name="Schackwitz W."/>
            <person name="Van de Peer Y."/>
            <person name="Piganeau G."/>
        </authorList>
    </citation>
    <scope>NUCLEOTIDE SEQUENCE</scope>
    <source>
        <strain evidence="18">RCC4221</strain>
    </source>
</reference>
<reference evidence="18 20" key="1">
    <citation type="journal article" date="2006" name="Proc. Natl. Acad. Sci. U.S.A.">
        <title>Genome analysis of the smallest free-living eukaryote Ostreococcus tauri unveils many unique features.</title>
        <authorList>
            <person name="Derelle E."/>
            <person name="Ferraz C."/>
            <person name="Rombauts S."/>
            <person name="Rouze P."/>
            <person name="Worden A.Z."/>
            <person name="Robbens S."/>
            <person name="Partensky F."/>
            <person name="Degroeve S."/>
            <person name="Echeynie S."/>
            <person name="Cooke R."/>
            <person name="Saeys Y."/>
            <person name="Wuyts J."/>
            <person name="Jabbari K."/>
            <person name="Bowler C."/>
            <person name="Panaud O."/>
            <person name="Piegu B."/>
            <person name="Ball S.G."/>
            <person name="Ral J.-P."/>
            <person name="Bouget F.-Y."/>
            <person name="Piganeau G."/>
            <person name="De Baets B."/>
            <person name="Picard A."/>
            <person name="Delseny M."/>
            <person name="Demaille J."/>
            <person name="Van de Peer Y."/>
            <person name="Moreau H."/>
        </authorList>
    </citation>
    <scope>NUCLEOTIDE SEQUENCE [LARGE SCALE GENOMIC DNA]</scope>
    <source>
        <strain evidence="18 20">OTTH0595</strain>
    </source>
</reference>
<dbReference type="Gene3D" id="3.40.50.1000">
    <property type="entry name" value="HAD superfamily/HAD-like"/>
    <property type="match status" value="1"/>
</dbReference>
<evidence type="ECO:0000256" key="1">
    <source>
        <dbReference type="ARBA" id="ARBA00004141"/>
    </source>
</evidence>
<dbReference type="InterPro" id="IPR023298">
    <property type="entry name" value="ATPase_P-typ_TM_dom_sf"/>
</dbReference>
<dbReference type="SUPFAM" id="SSF56784">
    <property type="entry name" value="HAD-like"/>
    <property type="match status" value="1"/>
</dbReference>
<evidence type="ECO:0000256" key="9">
    <source>
        <dbReference type="ARBA" id="ARBA00022837"/>
    </source>
</evidence>
<dbReference type="PRINTS" id="PR00119">
    <property type="entry name" value="CATATPASE"/>
</dbReference>
<evidence type="ECO:0000256" key="14">
    <source>
        <dbReference type="ARBA" id="ARBA00023065"/>
    </source>
</evidence>
<dbReference type="STRING" id="70448.A0A090N2T5"/>
<dbReference type="InterPro" id="IPR023214">
    <property type="entry name" value="HAD_sf"/>
</dbReference>
<evidence type="ECO:0000256" key="8">
    <source>
        <dbReference type="ARBA" id="ARBA00022741"/>
    </source>
</evidence>
<accession>A0A090N2T5</accession>
<keyword evidence="5" id="KW-0109">Calcium transport</keyword>
<dbReference type="Proteomes" id="UP000009170">
    <property type="component" value="Unassembled WGS sequence"/>
</dbReference>
<dbReference type="Pfam" id="PF00122">
    <property type="entry name" value="E1-E2_ATPase"/>
    <property type="match status" value="1"/>
</dbReference>
<protein>
    <recommendedName>
        <fullName evidence="3">P-type Ca(2+) transporter</fullName>
        <ecNumber evidence="3">7.2.2.10</ecNumber>
    </recommendedName>
</protein>
<evidence type="ECO:0000256" key="12">
    <source>
        <dbReference type="ARBA" id="ARBA00022967"/>
    </source>
</evidence>
<feature type="transmembrane region" description="Helical" evidence="16">
    <location>
        <begin position="987"/>
        <end position="1007"/>
    </location>
</feature>
<evidence type="ECO:0000256" key="11">
    <source>
        <dbReference type="ARBA" id="ARBA00022842"/>
    </source>
</evidence>
<keyword evidence="15 16" id="KW-0472">Membrane</keyword>
<keyword evidence="14" id="KW-0406">Ion transport</keyword>
<dbReference type="GO" id="GO:0005524">
    <property type="term" value="F:ATP binding"/>
    <property type="evidence" value="ECO:0007669"/>
    <property type="project" value="UniProtKB-KW"/>
</dbReference>
<dbReference type="Pfam" id="PF00689">
    <property type="entry name" value="Cation_ATPase_C"/>
    <property type="match status" value="1"/>
</dbReference>
<dbReference type="EMBL" id="KZ155838">
    <property type="protein sequence ID" value="OUS42512.1"/>
    <property type="molecule type" value="Genomic_DNA"/>
</dbReference>
<dbReference type="InterPro" id="IPR001757">
    <property type="entry name" value="P_typ_ATPase"/>
</dbReference>
<dbReference type="OrthoDB" id="3352408at2759"/>
<dbReference type="Pfam" id="PF13246">
    <property type="entry name" value="Cation_ATPase"/>
    <property type="match status" value="1"/>
</dbReference>
<dbReference type="FunFam" id="1.20.1110.10:FF:000065">
    <property type="entry name" value="Sarcoplasmic/endoplasmic reticulum calcium ATPase 1"/>
    <property type="match status" value="1"/>
</dbReference>
<evidence type="ECO:0000256" key="2">
    <source>
        <dbReference type="ARBA" id="ARBA00005675"/>
    </source>
</evidence>
<evidence type="ECO:0000313" key="19">
    <source>
        <dbReference type="EMBL" id="OUS42512.1"/>
    </source>
</evidence>
<proteinExistence type="inferred from homology"/>
<comment type="subcellular location">
    <subcellularLocation>
        <location evidence="1">Membrane</location>
        <topology evidence="1">Multi-pass membrane protein</topology>
    </subcellularLocation>
</comment>
<dbReference type="InterPro" id="IPR023299">
    <property type="entry name" value="ATPase_P-typ_cyto_dom_N"/>
</dbReference>
<feature type="transmembrane region" description="Helical" evidence="16">
    <location>
        <begin position="864"/>
        <end position="886"/>
    </location>
</feature>
<dbReference type="InterPro" id="IPR044492">
    <property type="entry name" value="P_typ_ATPase_HD_dom"/>
</dbReference>
<gene>
    <name evidence="19" type="ORF">BE221DRAFT_187196</name>
    <name evidence="18" type="ORF">OT_ostta01g04660</name>
</gene>
<keyword evidence="12" id="KW-1278">Translocase</keyword>
<dbReference type="SUPFAM" id="SSF81653">
    <property type="entry name" value="Calcium ATPase, transduction domain A"/>
    <property type="match status" value="1"/>
</dbReference>
<feature type="domain" description="Cation-transporting P-type ATPase N-terminal" evidence="17">
    <location>
        <begin position="9"/>
        <end position="84"/>
    </location>
</feature>
<dbReference type="SUPFAM" id="SSF81665">
    <property type="entry name" value="Calcium ATPase, transmembrane domain M"/>
    <property type="match status" value="1"/>
</dbReference>
<dbReference type="InterPro" id="IPR008250">
    <property type="entry name" value="ATPase_P-typ_transduc_dom_A_sf"/>
</dbReference>
<evidence type="ECO:0000256" key="13">
    <source>
        <dbReference type="ARBA" id="ARBA00022989"/>
    </source>
</evidence>
<dbReference type="GO" id="GO:0046872">
    <property type="term" value="F:metal ion binding"/>
    <property type="evidence" value="ECO:0007669"/>
    <property type="project" value="UniProtKB-KW"/>
</dbReference>
<keyword evidence="20" id="KW-1185">Reference proteome</keyword>
<evidence type="ECO:0000256" key="4">
    <source>
        <dbReference type="ARBA" id="ARBA00022448"/>
    </source>
</evidence>
<dbReference type="InterPro" id="IPR004014">
    <property type="entry name" value="ATPase_P-typ_cation-transptr_N"/>
</dbReference>
<name>A0A090N2T5_OSTTA</name>
<dbReference type="PROSITE" id="PS00154">
    <property type="entry name" value="ATPASE_E1_E2"/>
    <property type="match status" value="1"/>
</dbReference>
<evidence type="ECO:0000313" key="18">
    <source>
        <dbReference type="EMBL" id="CEF96798.1"/>
    </source>
</evidence>
<evidence type="ECO:0000256" key="15">
    <source>
        <dbReference type="ARBA" id="ARBA00023136"/>
    </source>
</evidence>
<comment type="similarity">
    <text evidence="2">Belongs to the cation transport ATPase (P-type) (TC 3.A.3) family. Type IIA subfamily.</text>
</comment>
<dbReference type="Proteomes" id="UP000195557">
    <property type="component" value="Unassembled WGS sequence"/>
</dbReference>
<organism evidence="18 20">
    <name type="scientific">Ostreococcus tauri</name>
    <name type="common">Marine green alga</name>
    <dbReference type="NCBI Taxonomy" id="70448"/>
    <lineage>
        <taxon>Eukaryota</taxon>
        <taxon>Viridiplantae</taxon>
        <taxon>Chlorophyta</taxon>
        <taxon>Mamiellophyceae</taxon>
        <taxon>Mamiellales</taxon>
        <taxon>Bathycoccaceae</taxon>
        <taxon>Ostreococcus</taxon>
    </lineage>
</organism>
<evidence type="ECO:0000313" key="20">
    <source>
        <dbReference type="Proteomes" id="UP000009170"/>
    </source>
</evidence>
<feature type="transmembrane region" description="Helical" evidence="16">
    <location>
        <begin position="790"/>
        <end position="813"/>
    </location>
</feature>
<dbReference type="FunCoup" id="A0A090N2T5">
    <property type="interactions" value="827"/>
</dbReference>
<dbReference type="SFLD" id="SFLDF00027">
    <property type="entry name" value="p-type_atpase"/>
    <property type="match status" value="1"/>
</dbReference>
<dbReference type="FunFam" id="3.40.50.1000:FF:000083">
    <property type="entry name" value="Sodium/potassium-transporting ATPase subunit alpha"/>
    <property type="match status" value="1"/>
</dbReference>
<keyword evidence="6 16" id="KW-0812">Transmembrane</keyword>
<evidence type="ECO:0000256" key="5">
    <source>
        <dbReference type="ARBA" id="ARBA00022568"/>
    </source>
</evidence>
<dbReference type="InParanoid" id="A0A090N2T5"/>
<reference evidence="19" key="3">
    <citation type="submission" date="2017-04" db="EMBL/GenBank/DDBJ databases">
        <title>Population genomics of picophytoplankton unveils novel chromosome hypervariability.</title>
        <authorList>
            <consortium name="DOE Joint Genome Institute"/>
            <person name="Blanc-Mathieu R."/>
            <person name="Krasovec M."/>
            <person name="Hebrard M."/>
            <person name="Yau S."/>
            <person name="Desgranges E."/>
            <person name="Martin J."/>
            <person name="Schackwitz W."/>
            <person name="Kuo A."/>
            <person name="Salin G."/>
            <person name="Donnadieu C."/>
            <person name="Desdevises Y."/>
            <person name="Sanchez-Ferandin S."/>
            <person name="Moreau H."/>
            <person name="Rivals E."/>
            <person name="Grigoriev I.V."/>
            <person name="Grimsley N."/>
            <person name="Eyre-Walker A."/>
            <person name="Piganeau G."/>
        </authorList>
    </citation>
    <scope>NUCLEOTIDE SEQUENCE [LARGE SCALE GENOMIC DNA]</scope>
    <source>
        <strain evidence="19">RCC 1115</strain>
    </source>
</reference>
<feature type="transmembrane region" description="Helical" evidence="16">
    <location>
        <begin position="1022"/>
        <end position="1042"/>
    </location>
</feature>
<dbReference type="FunFam" id="1.20.1110.10:FF:000077">
    <property type="entry name" value="ECA1 (ER-TYPE CA2+-ATPASE 1)"/>
    <property type="match status" value="1"/>
</dbReference>
<keyword evidence="7" id="KW-0479">Metal-binding</keyword>
<dbReference type="SFLD" id="SFLDS00003">
    <property type="entry name" value="Haloacid_Dehalogenase"/>
    <property type="match status" value="1"/>
</dbReference>
<evidence type="ECO:0000256" key="6">
    <source>
        <dbReference type="ARBA" id="ARBA00022692"/>
    </source>
</evidence>
<dbReference type="SFLD" id="SFLDG00002">
    <property type="entry name" value="C1.7:_P-type_atpase_like"/>
    <property type="match status" value="1"/>
</dbReference>
<dbReference type="GO" id="GO:0005388">
    <property type="term" value="F:P-type calcium transporter activity"/>
    <property type="evidence" value="ECO:0007669"/>
    <property type="project" value="UniProtKB-EC"/>
</dbReference>
<dbReference type="Pfam" id="PF00690">
    <property type="entry name" value="Cation_ATPase_N"/>
    <property type="match status" value="1"/>
</dbReference>
<dbReference type="InterPro" id="IPR059000">
    <property type="entry name" value="ATPase_P-type_domA"/>
</dbReference>
<dbReference type="PANTHER" id="PTHR42861">
    <property type="entry name" value="CALCIUM-TRANSPORTING ATPASE"/>
    <property type="match status" value="1"/>
</dbReference>
<evidence type="ECO:0000256" key="3">
    <source>
        <dbReference type="ARBA" id="ARBA00012790"/>
    </source>
</evidence>
<accession>A0A454XSZ1</accession>
<dbReference type="Gene3D" id="3.40.1110.10">
    <property type="entry name" value="Calcium-transporting ATPase, cytoplasmic domain N"/>
    <property type="match status" value="1"/>
</dbReference>
<keyword evidence="8" id="KW-0547">Nucleotide-binding</keyword>
<sequence>MVADDGTCAAWTKSVEETLRHHGVRASTGVDAASVEARRAEAGGFNELEREPGKPLWELVLEQFDDALVKVLLLAAAVSFALAYFESGESEGGHSFAAYVEPLVILLILVLNAIVGVWQESNAENALEALKEMQSEHAKCLRDGVWNGSLAARELVPGDIVELKTGDRVPADCRVIKLKTATVRVEQASLTGESVAVDKRTDAVRDADIELQGKTCMMFAGTAVSNGSCLCVVNTIGMATEIGKIQSQIKEASEEEEDTPLKQKLDRFGESLTKMIGLICLIVWLINYEHFIQFSFKAGSPIPTVTFDLGKCTYYFKIAVALAVAAIPEGLPAVITTCLALGTRKMAQKNAIVRKLPSVETLGCTSVICSDKTGTLTTNQMSVVKLISVRNEKKLDQYEVEGTTYNPTEGGVIGIPKNLDANLISIGKVSALCNGAHIEFKNGAYKCVGEPTEGALKVLCEKIGLENMRGVEAKRESDPEQNAQIVCDMIESTFDVKAMLEFDRDRKSMSVIAGEKTKGKRNGSLRENELLVKGAPEVLLERCSSVQLPNGSTLPLSASMRKMILAEQAKMARSALRCLAFATKSALGELSSYDGTEKHKAHAVLKDPSAYASIESDLTFVGMAGLRDPPRPEVAGAIEDCHTAGIRVIVITGDNQLTAEAICTEIGVFSNQAEVKGRSFTGREFAAMPRSKQLKILQGSGGRVFSRAEPKHKQDIVRLLRDMGEVVAMTGDGVNDAPALKLADIGIAMGIAGTEVAKEASDMVLADDNFSTIVEAVSEGRSIYNNMKAFIRYMISSNVGEVVSIFLTAALGIPEGLVPVQLLWVNLVTDGPPATALGFNPPDKDIMTKPPRRKDEDLLTNWVMFRYAVVGLYVGVATVGAFVIWFTQTSFMGIDLSGDGHTAVTLTQLTTWGQCASWKNFKGGKFTAGGVTYDYTGKNACEYFEAGKIKASTLSLTVLVAIEMFNALNALSEDGSLVMMPPWRNPYLLLAMLVSFGSHFVIMYIPYLADVFSIVPLDFNEWMLVMACAAPVCLIDEVLKVFGRAASRRELKARLNRSSSFFSA</sequence>
<dbReference type="FunFam" id="3.40.1110.10:FF:000021">
    <property type="entry name" value="calcium-transporting ATPase, endoplasmic reticulum-type"/>
    <property type="match status" value="1"/>
</dbReference>
<dbReference type="GO" id="GO:0016887">
    <property type="term" value="F:ATP hydrolysis activity"/>
    <property type="evidence" value="ECO:0007669"/>
    <property type="project" value="InterPro"/>
</dbReference>
<dbReference type="Gene3D" id="2.70.150.10">
    <property type="entry name" value="Calcium-transporting ATPase, cytoplasmic transduction domain A"/>
    <property type="match status" value="1"/>
</dbReference>
<dbReference type="SMART" id="SM00831">
    <property type="entry name" value="Cation_ATPase_N"/>
    <property type="match status" value="1"/>
</dbReference>
<evidence type="ECO:0000256" key="10">
    <source>
        <dbReference type="ARBA" id="ARBA00022840"/>
    </source>
</evidence>
<keyword evidence="11" id="KW-0460">Magnesium</keyword>
<dbReference type="SUPFAM" id="SSF81660">
    <property type="entry name" value="Metal cation-transporting ATPase, ATP-binding domain N"/>
    <property type="match status" value="1"/>
</dbReference>
<keyword evidence="9" id="KW-0106">Calcium</keyword>
<accession>A0A1Y5I5T1</accession>
<feature type="transmembrane region" description="Helical" evidence="16">
    <location>
        <begin position="314"/>
        <end position="341"/>
    </location>
</feature>
<evidence type="ECO:0000256" key="7">
    <source>
        <dbReference type="ARBA" id="ARBA00022723"/>
    </source>
</evidence>
<feature type="transmembrane region" description="Helical" evidence="16">
    <location>
        <begin position="67"/>
        <end position="85"/>
    </location>
</feature>
<evidence type="ECO:0000259" key="17">
    <source>
        <dbReference type="SMART" id="SM00831"/>
    </source>
</evidence>
<dbReference type="EC" id="7.2.2.10" evidence="3"/>
<keyword evidence="4" id="KW-0813">Transport</keyword>
<dbReference type="InterPro" id="IPR018303">
    <property type="entry name" value="ATPase_P-typ_P_site"/>
</dbReference>
<dbReference type="NCBIfam" id="TIGR01494">
    <property type="entry name" value="ATPase_P-type"/>
    <property type="match status" value="2"/>
</dbReference>
<dbReference type="InterPro" id="IPR006068">
    <property type="entry name" value="ATPase_P-typ_cation-transptr_C"/>
</dbReference>
<evidence type="ECO:0000256" key="16">
    <source>
        <dbReference type="SAM" id="Phobius"/>
    </source>
</evidence>
<dbReference type="AlphaFoldDB" id="A0A090N2T5"/>